<dbReference type="PANTHER" id="PTHR38430:SF1">
    <property type="entry name" value="PROTEIN-ARGININE KINASE ACTIVATOR PROTEIN"/>
    <property type="match status" value="1"/>
</dbReference>
<dbReference type="InterPro" id="IPR025542">
    <property type="entry name" value="YacH"/>
</dbReference>
<dbReference type="EMBL" id="PKGS01000006">
    <property type="protein sequence ID" value="PKZ15669.1"/>
    <property type="molecule type" value="Genomic_DNA"/>
</dbReference>
<evidence type="ECO:0000313" key="3">
    <source>
        <dbReference type="Proteomes" id="UP000234335"/>
    </source>
</evidence>
<dbReference type="PANTHER" id="PTHR38430">
    <property type="entry name" value="PROTEIN-ARGININE KINASE ACTIVATOR PROTEIN"/>
    <property type="match status" value="1"/>
</dbReference>
<evidence type="ECO:0000259" key="1">
    <source>
        <dbReference type="Pfam" id="PF02151"/>
    </source>
</evidence>
<protein>
    <submittedName>
        <fullName evidence="2">Transcriptional regulator</fullName>
    </submittedName>
</protein>
<dbReference type="GO" id="GO:0050897">
    <property type="term" value="F:cobalt ion binding"/>
    <property type="evidence" value="ECO:0007669"/>
    <property type="project" value="TreeGrafter"/>
</dbReference>
<accession>A0A2I1M6D1</accession>
<dbReference type="Proteomes" id="UP000234335">
    <property type="component" value="Unassembled WGS sequence"/>
</dbReference>
<dbReference type="GO" id="GO:0046870">
    <property type="term" value="F:cadmium ion binding"/>
    <property type="evidence" value="ECO:0007669"/>
    <property type="project" value="TreeGrafter"/>
</dbReference>
<name>A0A2I1M6D1_9FIRM</name>
<dbReference type="AlphaFoldDB" id="A0A2I1M6D1"/>
<gene>
    <name evidence="2" type="ORF">CYJ34_07660</name>
</gene>
<dbReference type="GO" id="GO:0008270">
    <property type="term" value="F:zinc ion binding"/>
    <property type="evidence" value="ECO:0007669"/>
    <property type="project" value="TreeGrafter"/>
</dbReference>
<reference evidence="2 3" key="1">
    <citation type="submission" date="2017-12" db="EMBL/GenBank/DDBJ databases">
        <title>Phylogenetic diversity of female urinary microbiome.</title>
        <authorList>
            <person name="Thomas-White K."/>
            <person name="Wolfe A.J."/>
        </authorList>
    </citation>
    <scope>NUCLEOTIDE SEQUENCE [LARGE SCALE GENOMIC DNA]</scope>
    <source>
        <strain evidence="2 3">UMB0119</strain>
    </source>
</reference>
<dbReference type="GO" id="GO:1990169">
    <property type="term" value="P:stress response to copper ion"/>
    <property type="evidence" value="ECO:0007669"/>
    <property type="project" value="TreeGrafter"/>
</dbReference>
<dbReference type="RefSeq" id="WP_101540687.1">
    <property type="nucleotide sequence ID" value="NZ_CALTZC010000001.1"/>
</dbReference>
<sequence length="195" mass="22714">MKCERCGKDASVSVKAIVNGYEHDFYLCNDCLKKYTDMSEENGIPNEEGFHKINLNNKKLESLIQKFVPSLDDMIDGYYEYKYNQNNHPYSYMEGLNQKACPNCGNLESNIRNGIFGCKECYKLSDNLSRKVLKTYNNYDKYTGKFPKKDREFKQVALEIKKLQEKLDLSIATEDYEQAADLKEQIDDLNMKVKN</sequence>
<proteinExistence type="predicted"/>
<feature type="domain" description="UVR" evidence="1">
    <location>
        <begin position="159"/>
        <end position="187"/>
    </location>
</feature>
<evidence type="ECO:0000313" key="2">
    <source>
        <dbReference type="EMBL" id="PKZ15669.1"/>
    </source>
</evidence>
<dbReference type="GO" id="GO:1990170">
    <property type="term" value="P:stress response to cadmium ion"/>
    <property type="evidence" value="ECO:0007669"/>
    <property type="project" value="TreeGrafter"/>
</dbReference>
<keyword evidence="3" id="KW-1185">Reference proteome</keyword>
<dbReference type="GO" id="GO:0005507">
    <property type="term" value="F:copper ion binding"/>
    <property type="evidence" value="ECO:0007669"/>
    <property type="project" value="TreeGrafter"/>
</dbReference>
<comment type="caution">
    <text evidence="2">The sequence shown here is derived from an EMBL/GenBank/DDBJ whole genome shotgun (WGS) entry which is preliminary data.</text>
</comment>
<dbReference type="InterPro" id="IPR001943">
    <property type="entry name" value="UVR_dom"/>
</dbReference>
<organism evidence="2 3">
    <name type="scientific">Anaerococcus octavius</name>
    <dbReference type="NCBI Taxonomy" id="54007"/>
    <lineage>
        <taxon>Bacteria</taxon>
        <taxon>Bacillati</taxon>
        <taxon>Bacillota</taxon>
        <taxon>Tissierellia</taxon>
        <taxon>Tissierellales</taxon>
        <taxon>Peptoniphilaceae</taxon>
        <taxon>Anaerococcus</taxon>
    </lineage>
</organism>
<dbReference type="PIRSF" id="PIRSF015034">
    <property type="entry name" value="YacH"/>
    <property type="match status" value="1"/>
</dbReference>
<dbReference type="Pfam" id="PF02151">
    <property type="entry name" value="UVR"/>
    <property type="match status" value="1"/>
</dbReference>